<dbReference type="InterPro" id="IPR039136">
    <property type="entry name" value="NUFIP1-like"/>
</dbReference>
<evidence type="ECO:0000256" key="1">
    <source>
        <dbReference type="SAM" id="MobiDB-lite"/>
    </source>
</evidence>
<name>A0A7D9HBF6_PARCT</name>
<evidence type="ECO:0000313" key="3">
    <source>
        <dbReference type="Proteomes" id="UP001152795"/>
    </source>
</evidence>
<feature type="compositionally biased region" description="Polar residues" evidence="1">
    <location>
        <begin position="305"/>
        <end position="319"/>
    </location>
</feature>
<feature type="compositionally biased region" description="Basic residues" evidence="1">
    <location>
        <begin position="338"/>
        <end position="350"/>
    </location>
</feature>
<dbReference type="Proteomes" id="UP001152795">
    <property type="component" value="Unassembled WGS sequence"/>
</dbReference>
<dbReference type="PROSITE" id="PS00028">
    <property type="entry name" value="ZINC_FINGER_C2H2_1"/>
    <property type="match status" value="1"/>
</dbReference>
<sequence length="397" mass="45562">MNGCPRSQFHLPPQYGGRQTIPFHTGFGAFVPPPMPHGGHGSHSYFGRPTNGVLNGYSFQQASKQAPNVVQRYLDSNCNESHGNYEMVKHTISLSESSFQCEPCKKSFQDENILGAHLKTHIKCEFPNCSFIASRQTLKLHEIQCHREGNMKIVLDTPEQIAKWREERKRNYPTVTNMAKKEAEQQRRIESGQILTTKEFRYNRKQGWKQQRGKRDYKRGRNTQRRNTVPLTQSENVKLPTTDLLHETQSEKCTLQNGNLLDVNSKGTEREETAETLLNLGSLAADYATSSSDEDDGKIMEQKGSAIQYNDTENPSQSEHYSKPENKRQKLTENIDKHAKRKSTSRKKRTQAQNIIGPNRLRPTLLEMLLASDIRHERNAMLQCIRFIVKKNFFGIE</sequence>
<keyword evidence="3" id="KW-1185">Reference proteome</keyword>
<evidence type="ECO:0000313" key="2">
    <source>
        <dbReference type="EMBL" id="CAB3977792.1"/>
    </source>
</evidence>
<dbReference type="GO" id="GO:0000492">
    <property type="term" value="P:box C/D snoRNP assembly"/>
    <property type="evidence" value="ECO:0007669"/>
    <property type="project" value="TreeGrafter"/>
</dbReference>
<dbReference type="InterPro" id="IPR013087">
    <property type="entry name" value="Znf_C2H2_type"/>
</dbReference>
<gene>
    <name evidence="2" type="ORF">PACLA_8A019073</name>
</gene>
<comment type="caution">
    <text evidence="2">The sequence shown here is derived from an EMBL/GenBank/DDBJ whole genome shotgun (WGS) entry which is preliminary data.</text>
</comment>
<feature type="region of interest" description="Disordered" evidence="1">
    <location>
        <begin position="305"/>
        <end position="354"/>
    </location>
</feature>
<feature type="compositionally biased region" description="Basic and acidic residues" evidence="1">
    <location>
        <begin position="320"/>
        <end position="337"/>
    </location>
</feature>
<dbReference type="GO" id="GO:0003723">
    <property type="term" value="F:RNA binding"/>
    <property type="evidence" value="ECO:0007669"/>
    <property type="project" value="InterPro"/>
</dbReference>
<accession>A0A7D9HBF6</accession>
<proteinExistence type="predicted"/>
<dbReference type="GO" id="GO:0005634">
    <property type="term" value="C:nucleus"/>
    <property type="evidence" value="ECO:0007669"/>
    <property type="project" value="TreeGrafter"/>
</dbReference>
<feature type="region of interest" description="Disordered" evidence="1">
    <location>
        <begin position="204"/>
        <end position="241"/>
    </location>
</feature>
<dbReference type="PANTHER" id="PTHR13309">
    <property type="entry name" value="NUCLEAR FRAGILE X MENTAL RETARDATION PROTEIN INTERACTING PROTEIN 1"/>
    <property type="match status" value="1"/>
</dbReference>
<dbReference type="InterPro" id="IPR019496">
    <property type="entry name" value="NUFIP1_cons_dom"/>
</dbReference>
<feature type="compositionally biased region" description="Basic residues" evidence="1">
    <location>
        <begin position="204"/>
        <end position="224"/>
    </location>
</feature>
<dbReference type="PANTHER" id="PTHR13309:SF0">
    <property type="entry name" value="FMR1-INTERACTING PROTEIN NUFIP1"/>
    <property type="match status" value="1"/>
</dbReference>
<reference evidence="2" key="1">
    <citation type="submission" date="2020-04" db="EMBL/GenBank/DDBJ databases">
        <authorList>
            <person name="Alioto T."/>
            <person name="Alioto T."/>
            <person name="Gomez Garrido J."/>
        </authorList>
    </citation>
    <scope>NUCLEOTIDE SEQUENCE</scope>
    <source>
        <strain evidence="2">A484AB</strain>
    </source>
</reference>
<dbReference type="AlphaFoldDB" id="A0A7D9HBF6"/>
<dbReference type="SMART" id="SM00355">
    <property type="entry name" value="ZnF_C2H2"/>
    <property type="match status" value="2"/>
</dbReference>
<organism evidence="2 3">
    <name type="scientific">Paramuricea clavata</name>
    <name type="common">Red gorgonian</name>
    <name type="synonym">Violescent sea-whip</name>
    <dbReference type="NCBI Taxonomy" id="317549"/>
    <lineage>
        <taxon>Eukaryota</taxon>
        <taxon>Metazoa</taxon>
        <taxon>Cnidaria</taxon>
        <taxon>Anthozoa</taxon>
        <taxon>Octocorallia</taxon>
        <taxon>Malacalcyonacea</taxon>
        <taxon>Plexauridae</taxon>
        <taxon>Paramuricea</taxon>
    </lineage>
</organism>
<protein>
    <submittedName>
        <fullName evidence="2">Nuclear fragile X mental retardation-interacting 1</fullName>
    </submittedName>
</protein>
<feature type="compositionally biased region" description="Polar residues" evidence="1">
    <location>
        <begin position="225"/>
        <end position="236"/>
    </location>
</feature>
<dbReference type="PROSITE" id="PS50157">
    <property type="entry name" value="ZINC_FINGER_C2H2_2"/>
    <property type="match status" value="1"/>
</dbReference>
<dbReference type="Pfam" id="PF10453">
    <property type="entry name" value="NUFIP1"/>
    <property type="match status" value="1"/>
</dbReference>
<dbReference type="OrthoDB" id="273070at2759"/>
<dbReference type="EMBL" id="CACRXK020000071">
    <property type="protein sequence ID" value="CAB3977792.1"/>
    <property type="molecule type" value="Genomic_DNA"/>
</dbReference>